<organism evidence="2 3">
    <name type="scientific">Candidatus Methanoperedens nitratireducens</name>
    <dbReference type="NCBI Taxonomy" id="1392998"/>
    <lineage>
        <taxon>Archaea</taxon>
        <taxon>Methanobacteriati</taxon>
        <taxon>Methanobacteriota</taxon>
        <taxon>Stenosarchaea group</taxon>
        <taxon>Methanomicrobia</taxon>
        <taxon>Methanosarcinales</taxon>
        <taxon>ANME-2 cluster</taxon>
        <taxon>Candidatus Methanoperedentaceae</taxon>
        <taxon>Candidatus Methanoperedens</taxon>
    </lineage>
</organism>
<dbReference type="Gene3D" id="2.60.40.10">
    <property type="entry name" value="Immunoglobulins"/>
    <property type="match status" value="1"/>
</dbReference>
<name>A0A284VKG8_9EURY</name>
<keyword evidence="3" id="KW-1185">Reference proteome</keyword>
<evidence type="ECO:0000313" key="2">
    <source>
        <dbReference type="EMBL" id="SNQ59764.1"/>
    </source>
</evidence>
<dbReference type="SUPFAM" id="SSF48695">
    <property type="entry name" value="Multiheme cytochromes"/>
    <property type="match status" value="1"/>
</dbReference>
<dbReference type="Gene3D" id="1.10.1130.10">
    <property type="entry name" value="Flavocytochrome C3, Chain A"/>
    <property type="match status" value="1"/>
</dbReference>
<evidence type="ECO:0000313" key="3">
    <source>
        <dbReference type="Proteomes" id="UP000218615"/>
    </source>
</evidence>
<dbReference type="RefSeq" id="WP_096204086.1">
    <property type="nucleotide sequence ID" value="NZ_FZMP01000038.1"/>
</dbReference>
<dbReference type="AlphaFoldDB" id="A0A284VKG8"/>
<dbReference type="InterPro" id="IPR051829">
    <property type="entry name" value="Multiheme_Cytochr_ET"/>
</dbReference>
<dbReference type="Proteomes" id="UP000218615">
    <property type="component" value="Unassembled WGS sequence"/>
</dbReference>
<dbReference type="Gene3D" id="3.90.10.10">
    <property type="entry name" value="Cytochrome C3"/>
    <property type="match status" value="2"/>
</dbReference>
<dbReference type="InterPro" id="IPR013783">
    <property type="entry name" value="Ig-like_fold"/>
</dbReference>
<accession>A0A284VKG8</accession>
<reference evidence="3" key="1">
    <citation type="submission" date="2017-06" db="EMBL/GenBank/DDBJ databases">
        <authorList>
            <person name="Cremers G."/>
        </authorList>
    </citation>
    <scope>NUCLEOTIDE SEQUENCE [LARGE SCALE GENOMIC DNA]</scope>
</reference>
<keyword evidence="1" id="KW-0732">Signal</keyword>
<gene>
    <name evidence="2" type="ORF">MNV_1320005</name>
</gene>
<dbReference type="OrthoDB" id="146017at2157"/>
<dbReference type="EMBL" id="FZMP01000038">
    <property type="protein sequence ID" value="SNQ59764.1"/>
    <property type="molecule type" value="Genomic_DNA"/>
</dbReference>
<dbReference type="PANTHER" id="PTHR35038">
    <property type="entry name" value="DISSIMILATORY SULFITE REDUCTASE SIRA"/>
    <property type="match status" value="1"/>
</dbReference>
<protein>
    <submittedName>
        <fullName evidence="2">Uncharacterized protein</fullName>
    </submittedName>
</protein>
<proteinExistence type="predicted"/>
<dbReference type="InterPro" id="IPR036280">
    <property type="entry name" value="Multihaem_cyt_sf"/>
</dbReference>
<sequence length="734" mass="80551">MKEVRKYLLFIVFAIQMINLSYAADNTDPDIMVIIEDALHISSETGVIGQNDTIGNYTGSELSPGQYIKIGEAPETFHELTLTNGSFSPECTSCHRLGGIAVKQIDVNDFKKGIHANLNNGTNSIGVTDPVNKACWACHGNGTQPLTHPEEYLSPRSCASCHSFSITYNAPEVRGHTKAGENLTVKISCESCHGNSLVKIGLNNTRANVSHYGKNIIYNSTDCLSCHGDSINATKWGNAPQVYSHARNGSCTDCHSTGMVKKLHDANLTVPAERTCIKCHTSENAVQKYGAVDVIRTHYPGAPEGKANTTFVNASFTCPLCHNAANTTLHNRSLTKNLLYKSNNMSSISQSNASQSLCYKCHDAEGSFPYRPDVQIPRLIHGNQSEHIPMGMKINCETCHDSSRVSRFHKPSVAWDRPVGRIVDSKSARCTDCHNTHIEQTIPNVTCSTCHADYDASHYSSLLIEMINKTLTCGACHNEIKTQFHNLTGPNRDPPEPVIKTKDVRILSCDSCHNATGKEKFHFSEFPTGTIQSPGWYNWSNGSRVNKCSDCHVKYGGEAPFNATNLTNPQHRVATNCTLCHGGDTPIALHVLQRSNTTPYVRDIILIPQKTYAGKNISLSALAISGWDANITNVEYFIDMVDTGGKGRNMTLGKELAGGQVREAFADIDTSGLKEGTHTISVHAQDSKGRWGDMQPVPLVINKAMSSWHLFKHQELIFLITGTLTLIYICRKIK</sequence>
<evidence type="ECO:0000256" key="1">
    <source>
        <dbReference type="ARBA" id="ARBA00022729"/>
    </source>
</evidence>